<feature type="compositionally biased region" description="Basic and acidic residues" evidence="1">
    <location>
        <begin position="28"/>
        <end position="37"/>
    </location>
</feature>
<feature type="region of interest" description="Disordered" evidence="1">
    <location>
        <begin position="132"/>
        <end position="163"/>
    </location>
</feature>
<keyword evidence="2" id="KW-1185">Reference proteome</keyword>
<feature type="region of interest" description="Disordered" evidence="1">
    <location>
        <begin position="26"/>
        <end position="75"/>
    </location>
</feature>
<protein>
    <submittedName>
        <fullName evidence="3">Integron gene cassette protein</fullName>
    </submittedName>
</protein>
<feature type="compositionally biased region" description="Basic and acidic residues" evidence="1">
    <location>
        <begin position="145"/>
        <end position="163"/>
    </location>
</feature>
<dbReference type="AlphaFoldDB" id="A0A1I8JQE0"/>
<organism evidence="2 3">
    <name type="scientific">Macrostomum lignano</name>
    <dbReference type="NCBI Taxonomy" id="282301"/>
    <lineage>
        <taxon>Eukaryota</taxon>
        <taxon>Metazoa</taxon>
        <taxon>Spiralia</taxon>
        <taxon>Lophotrochozoa</taxon>
        <taxon>Platyhelminthes</taxon>
        <taxon>Rhabditophora</taxon>
        <taxon>Macrostomorpha</taxon>
        <taxon>Macrostomida</taxon>
        <taxon>Macrostomidae</taxon>
        <taxon>Macrostomum</taxon>
    </lineage>
</organism>
<accession>A0A1I8JQE0</accession>
<reference evidence="3" key="1">
    <citation type="submission" date="2016-11" db="UniProtKB">
        <authorList>
            <consortium name="WormBaseParasite"/>
        </authorList>
    </citation>
    <scope>IDENTIFICATION</scope>
</reference>
<name>A0A1I8JQE0_9PLAT</name>
<evidence type="ECO:0000313" key="2">
    <source>
        <dbReference type="Proteomes" id="UP000095280"/>
    </source>
</evidence>
<dbReference type="WBParaSite" id="snap_masked-unitig_28898-processed-gene-0.0-mRNA-1">
    <property type="protein sequence ID" value="snap_masked-unitig_28898-processed-gene-0.0-mRNA-1"/>
    <property type="gene ID" value="snap_masked-unitig_28898-processed-gene-0.0"/>
</dbReference>
<dbReference type="Proteomes" id="UP000095280">
    <property type="component" value="Unplaced"/>
</dbReference>
<proteinExistence type="predicted"/>
<evidence type="ECO:0000256" key="1">
    <source>
        <dbReference type="SAM" id="MobiDB-lite"/>
    </source>
</evidence>
<evidence type="ECO:0000313" key="3">
    <source>
        <dbReference type="WBParaSite" id="snap_masked-unitig_28898-processed-gene-0.0-mRNA-1"/>
    </source>
</evidence>
<feature type="compositionally biased region" description="Low complexity" evidence="1">
    <location>
        <begin position="38"/>
        <end position="59"/>
    </location>
</feature>
<sequence length="163" mass="17626">PASPKLSQDADSDAVLARRVWRLNSNEAPRRSSRRLEGPAGAAAAESPSPASSRCSGGSVFEPTQRWPKNRPNNLRRNSRRCLWAALFETRKLTPAYGGAAPANVAGIHAARNEPTQIALSAGYEERASIWQPFHRSTGEGGGPRFERQPQIESEKSAHSGAD</sequence>